<dbReference type="SUPFAM" id="SSF52540">
    <property type="entry name" value="P-loop containing nucleoside triphosphate hydrolases"/>
    <property type="match status" value="1"/>
</dbReference>
<feature type="domain" description="7,8-dihydro-6-hydroxymethylpterin-pyrophosphokinase" evidence="13">
    <location>
        <begin position="9"/>
        <end position="135"/>
    </location>
</feature>
<dbReference type="EMBL" id="QBKQ01000001">
    <property type="protein sequence ID" value="PTX44379.1"/>
    <property type="molecule type" value="Genomic_DNA"/>
</dbReference>
<dbReference type="CDD" id="cd01673">
    <property type="entry name" value="dNK"/>
    <property type="match status" value="1"/>
</dbReference>
<evidence type="ECO:0000256" key="3">
    <source>
        <dbReference type="ARBA" id="ARBA00013253"/>
    </source>
</evidence>
<evidence type="ECO:0000256" key="12">
    <source>
        <dbReference type="ARBA" id="ARBA00033413"/>
    </source>
</evidence>
<dbReference type="InterPro" id="IPR027417">
    <property type="entry name" value="P-loop_NTPase"/>
</dbReference>
<dbReference type="GO" id="GO:0003848">
    <property type="term" value="F:2-amino-4-hydroxy-6-hydroxymethyldihydropteridine diphosphokinase activity"/>
    <property type="evidence" value="ECO:0007669"/>
    <property type="project" value="UniProtKB-EC"/>
</dbReference>
<dbReference type="RefSeq" id="WP_108170341.1">
    <property type="nucleotide sequence ID" value="NZ_QBKQ01000001.1"/>
</dbReference>
<evidence type="ECO:0000256" key="1">
    <source>
        <dbReference type="ARBA" id="ARBA00005051"/>
    </source>
</evidence>
<dbReference type="InterPro" id="IPR000550">
    <property type="entry name" value="Hppk"/>
</dbReference>
<dbReference type="PANTHER" id="PTHR43071:SF1">
    <property type="entry name" value="2-AMINO-4-HYDROXY-6-HYDROXYMETHYLDIHYDROPTERIDINE PYROPHOSPHOKINASE"/>
    <property type="match status" value="1"/>
</dbReference>
<evidence type="ECO:0000256" key="5">
    <source>
        <dbReference type="ARBA" id="ARBA00022679"/>
    </source>
</evidence>
<dbReference type="AlphaFoldDB" id="A0A2T6AKP2"/>
<evidence type="ECO:0000256" key="4">
    <source>
        <dbReference type="ARBA" id="ARBA00016218"/>
    </source>
</evidence>
<evidence type="ECO:0000313" key="16">
    <source>
        <dbReference type="Proteomes" id="UP000244174"/>
    </source>
</evidence>
<evidence type="ECO:0000256" key="10">
    <source>
        <dbReference type="ARBA" id="ARBA00029409"/>
    </source>
</evidence>
<dbReference type="GO" id="GO:0005524">
    <property type="term" value="F:ATP binding"/>
    <property type="evidence" value="ECO:0007669"/>
    <property type="project" value="UniProtKB-KW"/>
</dbReference>
<dbReference type="Pfam" id="PF01712">
    <property type="entry name" value="dNK"/>
    <property type="match status" value="1"/>
</dbReference>
<organism evidence="15 16">
    <name type="scientific">Christiangramia gaetbulicola</name>
    <dbReference type="NCBI Taxonomy" id="703340"/>
    <lineage>
        <taxon>Bacteria</taxon>
        <taxon>Pseudomonadati</taxon>
        <taxon>Bacteroidota</taxon>
        <taxon>Flavobacteriia</taxon>
        <taxon>Flavobacteriales</taxon>
        <taxon>Flavobacteriaceae</taxon>
        <taxon>Christiangramia</taxon>
    </lineage>
</organism>
<keyword evidence="16" id="KW-1185">Reference proteome</keyword>
<evidence type="ECO:0000259" key="14">
    <source>
        <dbReference type="Pfam" id="PF01712"/>
    </source>
</evidence>
<dbReference type="Gene3D" id="3.30.70.560">
    <property type="entry name" value="7,8-Dihydro-6-hydroxymethylpterin-pyrophosphokinase HPPK"/>
    <property type="match status" value="1"/>
</dbReference>
<dbReference type="Pfam" id="PF01288">
    <property type="entry name" value="HPPK"/>
    <property type="match status" value="1"/>
</dbReference>
<feature type="domain" description="Deoxynucleoside kinase" evidence="14">
    <location>
        <begin position="182"/>
        <end position="377"/>
    </location>
</feature>
<comment type="function">
    <text evidence="10">Catalyzes the transfer of pyrophosphate from adenosine triphosphate (ATP) to 6-hydroxymethyl-7,8-dihydropterin, an enzymatic step in folate biosynthesis pathway.</text>
</comment>
<dbReference type="OrthoDB" id="9776634at2"/>
<evidence type="ECO:0000259" key="13">
    <source>
        <dbReference type="Pfam" id="PF01288"/>
    </source>
</evidence>
<keyword evidence="8" id="KW-0067">ATP-binding</keyword>
<dbReference type="GO" id="GO:0046654">
    <property type="term" value="P:tetrahydrofolate biosynthetic process"/>
    <property type="evidence" value="ECO:0007669"/>
    <property type="project" value="UniProtKB-UniPathway"/>
</dbReference>
<keyword evidence="7 15" id="KW-0418">Kinase</keyword>
<evidence type="ECO:0000256" key="11">
    <source>
        <dbReference type="ARBA" id="ARBA00029766"/>
    </source>
</evidence>
<dbReference type="CDD" id="cd00483">
    <property type="entry name" value="HPPK"/>
    <property type="match status" value="1"/>
</dbReference>
<evidence type="ECO:0000256" key="8">
    <source>
        <dbReference type="ARBA" id="ARBA00022840"/>
    </source>
</evidence>
<comment type="similarity">
    <text evidence="2">Belongs to the HPPK family.</text>
</comment>
<proteinExistence type="inferred from homology"/>
<protein>
    <recommendedName>
        <fullName evidence="4">2-amino-4-hydroxy-6-hydroxymethyldihydropteridine pyrophosphokinase</fullName>
        <ecNumber evidence="3">2.7.6.3</ecNumber>
    </recommendedName>
    <alternativeName>
        <fullName evidence="11">6-hydroxymethyl-7,8-dihydropterin pyrophosphokinase</fullName>
    </alternativeName>
    <alternativeName>
        <fullName evidence="12">7,8-dihydro-6-hydroxymethylpterin-pyrophosphokinase</fullName>
    </alternativeName>
</protein>
<dbReference type="SUPFAM" id="SSF55083">
    <property type="entry name" value="6-hydroxymethyl-7,8-dihydropterin pyrophosphokinase, HPPK"/>
    <property type="match status" value="1"/>
</dbReference>
<keyword evidence="9" id="KW-0289">Folate biosynthesis</keyword>
<evidence type="ECO:0000256" key="7">
    <source>
        <dbReference type="ARBA" id="ARBA00022777"/>
    </source>
</evidence>
<dbReference type="PANTHER" id="PTHR43071">
    <property type="entry name" value="2-AMINO-4-HYDROXY-6-HYDROXYMETHYLDIHYDROPTERIDINE PYROPHOSPHOKINASE"/>
    <property type="match status" value="1"/>
</dbReference>
<dbReference type="Proteomes" id="UP000244174">
    <property type="component" value="Unassembled WGS sequence"/>
</dbReference>
<dbReference type="EC" id="2.7.6.3" evidence="3"/>
<sequence length="378" mass="43639">MKSPKTVKLALGSNLGDRPGFMQKALQMIHENIGWVIDVSKIYETPAWGFTGNSFLNACISVSTRLEAQEVLTELLLIENELGRERNDSGNYQDRTIDLDILLFEDEIIETESLKIPHPGIPNRKFVLNPLADIAASEKHPVSGKKISQLLKETSDESEVLVSSAELKKPALNYNFPGCNYIAVEGNIGAGKTSFSTMVSEDFNAKLILERFKDNPFLPKFYENKERYAFPLEMSFLADRYQQLSDDLAQYDLFKDFVISDYDVFKSLIFAKITLHEDEYSLYHKLFHLMYKELVKPELYIYLYQNTERLLENIKKRGRDYEQNIQPDYLVDINKSYLNFIKSQSNMKVQVIDISGLDFVSNRKDYLWLLSEIDKAVH</sequence>
<evidence type="ECO:0000256" key="9">
    <source>
        <dbReference type="ARBA" id="ARBA00022909"/>
    </source>
</evidence>
<dbReference type="InterPro" id="IPR031314">
    <property type="entry name" value="DNK_dom"/>
</dbReference>
<gene>
    <name evidence="15" type="ORF">C8P64_0358</name>
</gene>
<dbReference type="Gene3D" id="3.40.50.300">
    <property type="entry name" value="P-loop containing nucleotide triphosphate hydrolases"/>
    <property type="match status" value="1"/>
</dbReference>
<accession>A0A2T6AKP2</accession>
<comment type="caution">
    <text evidence="15">The sequence shown here is derived from an EMBL/GenBank/DDBJ whole genome shotgun (WGS) entry which is preliminary data.</text>
</comment>
<name>A0A2T6AKP2_9FLAO</name>
<dbReference type="GO" id="GO:0016301">
    <property type="term" value="F:kinase activity"/>
    <property type="evidence" value="ECO:0007669"/>
    <property type="project" value="UniProtKB-KW"/>
</dbReference>
<dbReference type="GO" id="GO:0046656">
    <property type="term" value="P:folic acid biosynthetic process"/>
    <property type="evidence" value="ECO:0007669"/>
    <property type="project" value="UniProtKB-KW"/>
</dbReference>
<comment type="pathway">
    <text evidence="1">Cofactor biosynthesis; tetrahydrofolate biosynthesis; 2-amino-4-hydroxy-6-hydroxymethyl-7,8-dihydropteridine diphosphate from 7,8-dihydroneopterin triphosphate: step 4/4.</text>
</comment>
<evidence type="ECO:0000313" key="15">
    <source>
        <dbReference type="EMBL" id="PTX44379.1"/>
    </source>
</evidence>
<evidence type="ECO:0000256" key="2">
    <source>
        <dbReference type="ARBA" id="ARBA00005810"/>
    </source>
</evidence>
<keyword evidence="5" id="KW-0808">Transferase</keyword>
<evidence type="ECO:0000256" key="6">
    <source>
        <dbReference type="ARBA" id="ARBA00022741"/>
    </source>
</evidence>
<dbReference type="UniPathway" id="UPA00077">
    <property type="reaction ID" value="UER00155"/>
</dbReference>
<reference evidence="15 16" key="1">
    <citation type="submission" date="2018-04" db="EMBL/GenBank/DDBJ databases">
        <title>Genomic Encyclopedia of Archaeal and Bacterial Type Strains, Phase II (KMG-II): from individual species to whole genera.</title>
        <authorList>
            <person name="Goeker M."/>
        </authorList>
    </citation>
    <scope>NUCLEOTIDE SEQUENCE [LARGE SCALE GENOMIC DNA]</scope>
    <source>
        <strain evidence="15 16">DSM 23082</strain>
    </source>
</reference>
<dbReference type="NCBIfam" id="TIGR01498">
    <property type="entry name" value="folK"/>
    <property type="match status" value="1"/>
</dbReference>
<dbReference type="InterPro" id="IPR035907">
    <property type="entry name" value="Hppk_sf"/>
</dbReference>
<keyword evidence="6" id="KW-0547">Nucleotide-binding</keyword>